<dbReference type="Proteomes" id="UP000829291">
    <property type="component" value="Chromosome 1"/>
</dbReference>
<dbReference type="GO" id="GO:0016491">
    <property type="term" value="F:oxidoreductase activity"/>
    <property type="evidence" value="ECO:0007669"/>
    <property type="project" value="UniProtKB-KW"/>
</dbReference>
<dbReference type="KEGG" id="nlo:107225749"/>
<keyword evidence="4" id="KW-0186">Copper</keyword>
<evidence type="ECO:0000256" key="1">
    <source>
        <dbReference type="ARBA" id="ARBA00010609"/>
    </source>
</evidence>
<dbReference type="AlphaFoldDB" id="A0A6J0C612"/>
<feature type="signal peptide" evidence="5">
    <location>
        <begin position="1"/>
        <end position="22"/>
    </location>
</feature>
<feature type="chain" id="PRO_5046529519" evidence="5">
    <location>
        <begin position="23"/>
        <end position="674"/>
    </location>
</feature>
<dbReference type="Gene3D" id="2.60.40.420">
    <property type="entry name" value="Cupredoxins - blue copper proteins"/>
    <property type="match status" value="3"/>
</dbReference>
<dbReference type="PANTHER" id="PTHR11709:SF394">
    <property type="entry name" value="FI03373P-RELATED"/>
    <property type="match status" value="1"/>
</dbReference>
<dbReference type="InterPro" id="IPR008972">
    <property type="entry name" value="Cupredoxin"/>
</dbReference>
<dbReference type="Pfam" id="PF07732">
    <property type="entry name" value="Cu-oxidase_3"/>
    <property type="match status" value="1"/>
</dbReference>
<protein>
    <submittedName>
        <fullName evidence="10">Laccase-1</fullName>
    </submittedName>
</protein>
<dbReference type="CDD" id="cd13884">
    <property type="entry name" value="CuRO_2_tcLCC_insect_like"/>
    <property type="match status" value="1"/>
</dbReference>
<feature type="domain" description="Plastocyanin-like" evidence="7">
    <location>
        <begin position="522"/>
        <end position="654"/>
    </location>
</feature>
<dbReference type="Pfam" id="PF00394">
    <property type="entry name" value="Cu-oxidase"/>
    <property type="match status" value="1"/>
</dbReference>
<dbReference type="PROSITE" id="PS00080">
    <property type="entry name" value="MULTICOPPER_OXIDASE2"/>
    <property type="match status" value="1"/>
</dbReference>
<gene>
    <name evidence="10" type="primary">LOC107225749</name>
</gene>
<name>A0A6J0C612_NEOLC</name>
<dbReference type="InParanoid" id="A0A6J0C612"/>
<proteinExistence type="inferred from homology"/>
<accession>A0A6J0C612</accession>
<evidence type="ECO:0000313" key="10">
    <source>
        <dbReference type="RefSeq" id="XP_015521799.2"/>
    </source>
</evidence>
<feature type="domain" description="Plastocyanin-like" evidence="8">
    <location>
        <begin position="97"/>
        <end position="208"/>
    </location>
</feature>
<feature type="domain" description="Plastocyanin-like" evidence="6">
    <location>
        <begin position="225"/>
        <end position="380"/>
    </location>
</feature>
<evidence type="ECO:0000259" key="8">
    <source>
        <dbReference type="Pfam" id="PF07732"/>
    </source>
</evidence>
<keyword evidence="2" id="KW-0479">Metal-binding</keyword>
<dbReference type="InterPro" id="IPR002355">
    <property type="entry name" value="Cu_oxidase_Cu_BS"/>
</dbReference>
<dbReference type="PROSITE" id="PS00079">
    <property type="entry name" value="MULTICOPPER_OXIDASE1"/>
    <property type="match status" value="1"/>
</dbReference>
<evidence type="ECO:0000313" key="9">
    <source>
        <dbReference type="Proteomes" id="UP000829291"/>
    </source>
</evidence>
<keyword evidence="9" id="KW-1185">Reference proteome</keyword>
<dbReference type="CDD" id="cd13905">
    <property type="entry name" value="CuRO_3_tcLLC2_insect_like"/>
    <property type="match status" value="1"/>
</dbReference>
<dbReference type="InterPro" id="IPR011707">
    <property type="entry name" value="Cu-oxidase-like_N"/>
</dbReference>
<dbReference type="InterPro" id="IPR001117">
    <property type="entry name" value="Cu-oxidase_2nd"/>
</dbReference>
<dbReference type="GeneID" id="107225749"/>
<evidence type="ECO:0000256" key="2">
    <source>
        <dbReference type="ARBA" id="ARBA00022723"/>
    </source>
</evidence>
<dbReference type="OrthoDB" id="2121828at2759"/>
<keyword evidence="5" id="KW-0732">Signal</keyword>
<dbReference type="GO" id="GO:0005507">
    <property type="term" value="F:copper ion binding"/>
    <property type="evidence" value="ECO:0007669"/>
    <property type="project" value="InterPro"/>
</dbReference>
<evidence type="ECO:0000256" key="5">
    <source>
        <dbReference type="SAM" id="SignalP"/>
    </source>
</evidence>
<dbReference type="InterPro" id="IPR011706">
    <property type="entry name" value="Cu-oxidase_C"/>
</dbReference>
<evidence type="ECO:0000259" key="7">
    <source>
        <dbReference type="Pfam" id="PF07731"/>
    </source>
</evidence>
<dbReference type="Pfam" id="PF07731">
    <property type="entry name" value="Cu-oxidase_2"/>
    <property type="match status" value="1"/>
</dbReference>
<dbReference type="RefSeq" id="XP_015521799.2">
    <property type="nucleotide sequence ID" value="XM_015666313.2"/>
</dbReference>
<dbReference type="PANTHER" id="PTHR11709">
    <property type="entry name" value="MULTI-COPPER OXIDASE"/>
    <property type="match status" value="1"/>
</dbReference>
<evidence type="ECO:0000259" key="6">
    <source>
        <dbReference type="Pfam" id="PF00394"/>
    </source>
</evidence>
<keyword evidence="3" id="KW-0560">Oxidoreductase</keyword>
<evidence type="ECO:0000256" key="3">
    <source>
        <dbReference type="ARBA" id="ARBA00023002"/>
    </source>
</evidence>
<dbReference type="GO" id="GO:0006826">
    <property type="term" value="P:iron ion transport"/>
    <property type="evidence" value="ECO:0007669"/>
    <property type="project" value="TreeGrafter"/>
</dbReference>
<dbReference type="InterPro" id="IPR033138">
    <property type="entry name" value="Cu_oxidase_CS"/>
</dbReference>
<sequence>MCFNGKTLLLLATLTISTPAFSTIIELPTSYNRTSPWDDLIELGVANYTETDCIRTCVADEAPRVCLYTFVLEMYAAMGTACGDCADGVMADCFQPQCIPTDSFQREVMSVNRQFPGPPINVCKNDMIVVNVENQMAGTGSTLHWHGMLQKNSPWMDGVPYVTQCPIGGTTFRYAFPVEESGTFMWHSHTGLHRPNGQYGALVVREPRSEEPWSEDLYDHDLPEHTIVLSDWMHDTSEMYFPGLPSRKPGTAPTTILINGLGWYLYGDGSDDSINASLPVSTFHVQENSRYRFRVINANSQVCSYVFQIQDHNMTLIATDGQPIKPVVVDSLVSYAGERYDFVIETKNASSEGSAFWIHVRGLGLCATNYMDQYAVLSYNTNVTELGIIPTATRPTIADPLTMSVVFNYPNTTCGESSEYLCVTDLRTIEDATTTDNSSIWTAEPDVRMFLPFGFHYFDAETFHLQGDYKGYQNNKGSSIRAGTMNNLSFAFPSEPLIFFDSPSDVDYCNVDNLPTDCQTSDNTTGSSSYCACTDVVVLKEGDIVQLILIDQSGETDDSHPFHLHGFDFYVLYTSNSSSNEYGYTVAEVTELVASNLTSSWSDTNIPPTKDTINVPTAGFAIIQFKANNPGKWFFHCHYEWHAATGMGMAFWVEGDMPPKPPGFPTCGNFDPLS</sequence>
<dbReference type="SUPFAM" id="SSF49503">
    <property type="entry name" value="Cupredoxins"/>
    <property type="match status" value="3"/>
</dbReference>
<organism evidence="10">
    <name type="scientific">Neodiprion lecontei</name>
    <name type="common">Redheaded pine sawfly</name>
    <dbReference type="NCBI Taxonomy" id="441921"/>
    <lineage>
        <taxon>Eukaryota</taxon>
        <taxon>Metazoa</taxon>
        <taxon>Ecdysozoa</taxon>
        <taxon>Arthropoda</taxon>
        <taxon>Hexapoda</taxon>
        <taxon>Insecta</taxon>
        <taxon>Pterygota</taxon>
        <taxon>Neoptera</taxon>
        <taxon>Endopterygota</taxon>
        <taxon>Hymenoptera</taxon>
        <taxon>Tenthredinoidea</taxon>
        <taxon>Diprionidae</taxon>
        <taxon>Diprioninae</taxon>
        <taxon>Neodiprion</taxon>
    </lineage>
</organism>
<evidence type="ECO:0000256" key="4">
    <source>
        <dbReference type="ARBA" id="ARBA00023008"/>
    </source>
</evidence>
<dbReference type="GO" id="GO:0005886">
    <property type="term" value="C:plasma membrane"/>
    <property type="evidence" value="ECO:0007669"/>
    <property type="project" value="TreeGrafter"/>
</dbReference>
<reference evidence="10" key="1">
    <citation type="submission" date="2025-08" db="UniProtKB">
        <authorList>
            <consortium name="RefSeq"/>
        </authorList>
    </citation>
    <scope>IDENTIFICATION</scope>
    <source>
        <tissue evidence="10">Thorax and Abdomen</tissue>
    </source>
</reference>
<dbReference type="CDD" id="cd13858">
    <property type="entry name" value="CuRO_1_tcLCC2_insect_like"/>
    <property type="match status" value="1"/>
</dbReference>
<dbReference type="InterPro" id="IPR045087">
    <property type="entry name" value="Cu-oxidase_fam"/>
</dbReference>
<comment type="similarity">
    <text evidence="1">Belongs to the multicopper oxidase family.</text>
</comment>